<dbReference type="PROSITE" id="PS50943">
    <property type="entry name" value="HTH_CROC1"/>
    <property type="match status" value="1"/>
</dbReference>
<accession>A0A5M3XF75</accession>
<proteinExistence type="predicted"/>
<dbReference type="InterPro" id="IPR010982">
    <property type="entry name" value="Lambda_DNA-bd_dom_sf"/>
</dbReference>
<sequence>MLSLDPNHAGLGEDRPGRFTQTTHRPRLLIRSGIGNNLTLTMELLMIDGGSPEQLPEQRVGAAMRSARMSARIGLRKMAKLVGYNSHSQLHEYETGSKMPSDKIVRLYEQVLGIDDESLQSVLEDARIERHGDPFSRRRAHLPMRLEPASLDHAATKRFSHVSEGSDEPAPPANHVFVARAFRWKRYALLVLVLVTATVAVLWSARQAGDQVPPVAVDGSDPEVLGCGRDAETADSVKIFYPERYLAGFLELRASRHCQASWGKFIHSDALQQTPPLIVAVSVHRPADGASAPYEHTFAGQDIYGNLLMSSHTCVYAQVRLKREQSMSPLYRTACLEIR</sequence>
<organism evidence="3 4">
    <name type="scientific">Acrocarpospora pleiomorpha</name>
    <dbReference type="NCBI Taxonomy" id="90975"/>
    <lineage>
        <taxon>Bacteria</taxon>
        <taxon>Bacillati</taxon>
        <taxon>Actinomycetota</taxon>
        <taxon>Actinomycetes</taxon>
        <taxon>Streptosporangiales</taxon>
        <taxon>Streptosporangiaceae</taxon>
        <taxon>Acrocarpospora</taxon>
    </lineage>
</organism>
<dbReference type="Proteomes" id="UP000377595">
    <property type="component" value="Unassembled WGS sequence"/>
</dbReference>
<dbReference type="EMBL" id="BLAF01000011">
    <property type="protein sequence ID" value="GES19392.1"/>
    <property type="molecule type" value="Genomic_DNA"/>
</dbReference>
<evidence type="ECO:0000259" key="2">
    <source>
        <dbReference type="PROSITE" id="PS50943"/>
    </source>
</evidence>
<name>A0A5M3XF75_9ACTN</name>
<dbReference type="SUPFAM" id="SSF47413">
    <property type="entry name" value="lambda repressor-like DNA-binding domains"/>
    <property type="match status" value="1"/>
</dbReference>
<evidence type="ECO:0000313" key="4">
    <source>
        <dbReference type="Proteomes" id="UP000377595"/>
    </source>
</evidence>
<keyword evidence="4" id="KW-1185">Reference proteome</keyword>
<gene>
    <name evidence="3" type="ORF">Aple_022880</name>
</gene>
<evidence type="ECO:0000256" key="1">
    <source>
        <dbReference type="SAM" id="MobiDB-lite"/>
    </source>
</evidence>
<dbReference type="SMART" id="SM00530">
    <property type="entry name" value="HTH_XRE"/>
    <property type="match status" value="1"/>
</dbReference>
<evidence type="ECO:0000313" key="3">
    <source>
        <dbReference type="EMBL" id="GES19392.1"/>
    </source>
</evidence>
<dbReference type="InterPro" id="IPR001387">
    <property type="entry name" value="Cro/C1-type_HTH"/>
</dbReference>
<reference evidence="3 4" key="1">
    <citation type="submission" date="2019-10" db="EMBL/GenBank/DDBJ databases">
        <title>Whole genome shotgun sequence of Acrocarpospora pleiomorpha NBRC 16267.</title>
        <authorList>
            <person name="Ichikawa N."/>
            <person name="Kimura A."/>
            <person name="Kitahashi Y."/>
            <person name="Komaki H."/>
            <person name="Oguchi A."/>
        </authorList>
    </citation>
    <scope>NUCLEOTIDE SEQUENCE [LARGE SCALE GENOMIC DNA]</scope>
    <source>
        <strain evidence="3 4">NBRC 16267</strain>
    </source>
</reference>
<feature type="region of interest" description="Disordered" evidence="1">
    <location>
        <begin position="1"/>
        <end position="25"/>
    </location>
</feature>
<dbReference type="GO" id="GO:0003677">
    <property type="term" value="F:DNA binding"/>
    <property type="evidence" value="ECO:0007669"/>
    <property type="project" value="InterPro"/>
</dbReference>
<dbReference type="AlphaFoldDB" id="A0A5M3XF75"/>
<protein>
    <recommendedName>
        <fullName evidence="2">HTH cro/C1-type domain-containing protein</fullName>
    </recommendedName>
</protein>
<dbReference type="Gene3D" id="1.10.260.40">
    <property type="entry name" value="lambda repressor-like DNA-binding domains"/>
    <property type="match status" value="1"/>
</dbReference>
<dbReference type="CDD" id="cd00093">
    <property type="entry name" value="HTH_XRE"/>
    <property type="match status" value="1"/>
</dbReference>
<feature type="domain" description="HTH cro/C1-type" evidence="2">
    <location>
        <begin position="64"/>
        <end position="119"/>
    </location>
</feature>
<comment type="caution">
    <text evidence="3">The sequence shown here is derived from an EMBL/GenBank/DDBJ whole genome shotgun (WGS) entry which is preliminary data.</text>
</comment>